<dbReference type="PANTHER" id="PTHR11923:SF104">
    <property type="entry name" value="FI07620P"/>
    <property type="match status" value="1"/>
</dbReference>
<sequence>MINYSKRFFFVECIILFMIGIGCSSLTYMIYIIDPMTMILEYNLQMAPHSFLFKIWKKPDLDIYFKIYIFNITNPIEFLSGKEKLKLQEIGPYVYQEYLVNDNITFNDNNTMSYIPRRTVVYVPEMSVGDPMEDIVNVPNVPYLGISSALSDAGFIMNYPIIQLANLMNTKPILNITVYDYLWGFEDTLVKLASGIMPNFINFQKFGLLDRIYDEGENIVTVNLQKNADMVEEKGRYLSIDKYNGSPGMAQWGYVETEGNETREENTKCNMLQGATEGIVFPPNVDKRAIFRIYRKAFCRPLPIMFRKEIWMDNGLPGYLYTLTDDFASPSDQNPDNECFCRKMKTCLKKGLSSITPCYYNIPAAVSLPHFLDADPSLLENVEGLKPDREKHQSYVIMQQTVGVPMFFHSRTQTNLIMNRLHYNSKITAFSDITLPLFWSDLSVTSLSSYLIIILKLVLQILPIAQIMFMYLLGIIGVTTSVLSLISIVWIFNQQQQQEQEIIKNNDNSDLRVPLYNSHYTSINIVPPLKKIASQTDCLTDYYN</sequence>
<name>A0A836EM14_9HYME</name>
<dbReference type="Proteomes" id="UP000667349">
    <property type="component" value="Unassembled WGS sequence"/>
</dbReference>
<evidence type="ECO:0000256" key="1">
    <source>
        <dbReference type="ARBA" id="ARBA00004236"/>
    </source>
</evidence>
<keyword evidence="4 8" id="KW-0812">Transmembrane</keyword>
<keyword evidence="7" id="KW-0325">Glycoprotein</keyword>
<protein>
    <submittedName>
        <fullName evidence="9">SCRB1 protein</fullName>
    </submittedName>
</protein>
<evidence type="ECO:0000256" key="2">
    <source>
        <dbReference type="ARBA" id="ARBA00010532"/>
    </source>
</evidence>
<keyword evidence="5 8" id="KW-1133">Transmembrane helix</keyword>
<evidence type="ECO:0000256" key="7">
    <source>
        <dbReference type="ARBA" id="ARBA00023180"/>
    </source>
</evidence>
<organism evidence="9 10">
    <name type="scientific">Acromyrmex insinuator</name>
    <dbReference type="NCBI Taxonomy" id="230686"/>
    <lineage>
        <taxon>Eukaryota</taxon>
        <taxon>Metazoa</taxon>
        <taxon>Ecdysozoa</taxon>
        <taxon>Arthropoda</taxon>
        <taxon>Hexapoda</taxon>
        <taxon>Insecta</taxon>
        <taxon>Pterygota</taxon>
        <taxon>Neoptera</taxon>
        <taxon>Endopterygota</taxon>
        <taxon>Hymenoptera</taxon>
        <taxon>Apocrita</taxon>
        <taxon>Aculeata</taxon>
        <taxon>Formicoidea</taxon>
        <taxon>Formicidae</taxon>
        <taxon>Myrmicinae</taxon>
        <taxon>Acromyrmex</taxon>
    </lineage>
</organism>
<dbReference type="PANTHER" id="PTHR11923">
    <property type="entry name" value="SCAVENGER RECEPTOR CLASS B TYPE-1 SR-B1"/>
    <property type="match status" value="1"/>
</dbReference>
<dbReference type="GO" id="GO:0005044">
    <property type="term" value="F:scavenger receptor activity"/>
    <property type="evidence" value="ECO:0007669"/>
    <property type="project" value="TreeGrafter"/>
</dbReference>
<feature type="transmembrane region" description="Helical" evidence="8">
    <location>
        <begin position="9"/>
        <end position="33"/>
    </location>
</feature>
<comment type="similarity">
    <text evidence="2">Belongs to the CD36 family.</text>
</comment>
<reference evidence="9" key="1">
    <citation type="submission" date="2020-02" db="EMBL/GenBank/DDBJ databases">
        <title>Relaxed selection underlies rapid genomic changes in the transitions from sociality to social parasitism in ants.</title>
        <authorList>
            <person name="Bi X."/>
        </authorList>
    </citation>
    <scope>NUCLEOTIDE SEQUENCE</scope>
    <source>
        <strain evidence="9">BGI-DK2013a</strain>
        <tissue evidence="9">Whole body</tissue>
    </source>
</reference>
<accession>A0A836EM14</accession>
<dbReference type="GO" id="GO:0005737">
    <property type="term" value="C:cytoplasm"/>
    <property type="evidence" value="ECO:0007669"/>
    <property type="project" value="TreeGrafter"/>
</dbReference>
<dbReference type="EMBL" id="JAANHZ010000695">
    <property type="protein sequence ID" value="KAG5308142.1"/>
    <property type="molecule type" value="Genomic_DNA"/>
</dbReference>
<evidence type="ECO:0000256" key="8">
    <source>
        <dbReference type="SAM" id="Phobius"/>
    </source>
</evidence>
<keyword evidence="6 8" id="KW-0472">Membrane</keyword>
<comment type="caution">
    <text evidence="9">The sequence shown here is derived from an EMBL/GenBank/DDBJ whole genome shotgun (WGS) entry which is preliminary data.</text>
</comment>
<proteinExistence type="inferred from homology"/>
<keyword evidence="3" id="KW-1003">Cell membrane</keyword>
<dbReference type="PROSITE" id="PS51257">
    <property type="entry name" value="PROKAR_LIPOPROTEIN"/>
    <property type="match status" value="1"/>
</dbReference>
<keyword evidence="10" id="KW-1185">Reference proteome</keyword>
<dbReference type="GO" id="GO:0005886">
    <property type="term" value="C:plasma membrane"/>
    <property type="evidence" value="ECO:0007669"/>
    <property type="project" value="UniProtKB-SubCell"/>
</dbReference>
<evidence type="ECO:0000256" key="4">
    <source>
        <dbReference type="ARBA" id="ARBA00022692"/>
    </source>
</evidence>
<evidence type="ECO:0000256" key="5">
    <source>
        <dbReference type="ARBA" id="ARBA00022989"/>
    </source>
</evidence>
<feature type="non-terminal residue" evidence="9">
    <location>
        <position position="1"/>
    </location>
</feature>
<evidence type="ECO:0000256" key="3">
    <source>
        <dbReference type="ARBA" id="ARBA00022475"/>
    </source>
</evidence>
<dbReference type="InterPro" id="IPR002159">
    <property type="entry name" value="CD36_fam"/>
</dbReference>
<comment type="subcellular location">
    <subcellularLocation>
        <location evidence="1">Cell membrane</location>
    </subcellularLocation>
</comment>
<feature type="non-terminal residue" evidence="9">
    <location>
        <position position="544"/>
    </location>
</feature>
<evidence type="ECO:0000313" key="9">
    <source>
        <dbReference type="EMBL" id="KAG5308142.1"/>
    </source>
</evidence>
<evidence type="ECO:0000256" key="6">
    <source>
        <dbReference type="ARBA" id="ARBA00023136"/>
    </source>
</evidence>
<gene>
    <name evidence="9" type="primary">Scarb1_4</name>
    <name evidence="9" type="ORF">G6Z75_0000931</name>
</gene>
<dbReference type="AlphaFoldDB" id="A0A836EM14"/>
<feature type="transmembrane region" description="Helical" evidence="8">
    <location>
        <begin position="471"/>
        <end position="492"/>
    </location>
</feature>
<evidence type="ECO:0000313" key="10">
    <source>
        <dbReference type="Proteomes" id="UP000667349"/>
    </source>
</evidence>
<dbReference type="PRINTS" id="PR01609">
    <property type="entry name" value="CD36FAMILY"/>
</dbReference>
<dbReference type="Pfam" id="PF01130">
    <property type="entry name" value="CD36"/>
    <property type="match status" value="1"/>
</dbReference>